<dbReference type="EMBL" id="JBBWWR010000010">
    <property type="protein sequence ID" value="KAK8960263.1"/>
    <property type="molecule type" value="Genomic_DNA"/>
</dbReference>
<keyword evidence="4" id="KW-1185">Reference proteome</keyword>
<evidence type="ECO:0000256" key="1">
    <source>
        <dbReference type="SAM" id="MobiDB-lite"/>
    </source>
</evidence>
<organism evidence="3 4">
    <name type="scientific">Platanthera guangdongensis</name>
    <dbReference type="NCBI Taxonomy" id="2320717"/>
    <lineage>
        <taxon>Eukaryota</taxon>
        <taxon>Viridiplantae</taxon>
        <taxon>Streptophyta</taxon>
        <taxon>Embryophyta</taxon>
        <taxon>Tracheophyta</taxon>
        <taxon>Spermatophyta</taxon>
        <taxon>Magnoliopsida</taxon>
        <taxon>Liliopsida</taxon>
        <taxon>Asparagales</taxon>
        <taxon>Orchidaceae</taxon>
        <taxon>Orchidoideae</taxon>
        <taxon>Orchideae</taxon>
        <taxon>Orchidinae</taxon>
        <taxon>Platanthera</taxon>
    </lineage>
</organism>
<evidence type="ECO:0000313" key="4">
    <source>
        <dbReference type="Proteomes" id="UP001412067"/>
    </source>
</evidence>
<evidence type="ECO:0000313" key="3">
    <source>
        <dbReference type="EMBL" id="KAK8960263.1"/>
    </source>
</evidence>
<feature type="compositionally biased region" description="Low complexity" evidence="1">
    <location>
        <begin position="46"/>
        <end position="56"/>
    </location>
</feature>
<protein>
    <submittedName>
        <fullName evidence="3">Uncharacterized protein</fullName>
    </submittedName>
</protein>
<proteinExistence type="predicted"/>
<feature type="chain" id="PRO_5046027254" evidence="2">
    <location>
        <begin position="24"/>
        <end position="90"/>
    </location>
</feature>
<sequence>MFLSSRMSIASNLLLLLLAAAGAFAPAQYISTSGVMQVVIRVSEVGSGDDAGSGDDCPLRTSSSIDGGSSCHRRPDRSGHRRIFQWRLEN</sequence>
<accession>A0ABR2MBE0</accession>
<gene>
    <name evidence="3" type="ORF">KSP40_PGU015768</name>
</gene>
<feature type="signal peptide" evidence="2">
    <location>
        <begin position="1"/>
        <end position="23"/>
    </location>
</feature>
<reference evidence="3 4" key="1">
    <citation type="journal article" date="2022" name="Nat. Plants">
        <title>Genomes of leafy and leafless Platanthera orchids illuminate the evolution of mycoheterotrophy.</title>
        <authorList>
            <person name="Li M.H."/>
            <person name="Liu K.W."/>
            <person name="Li Z."/>
            <person name="Lu H.C."/>
            <person name="Ye Q.L."/>
            <person name="Zhang D."/>
            <person name="Wang J.Y."/>
            <person name="Li Y.F."/>
            <person name="Zhong Z.M."/>
            <person name="Liu X."/>
            <person name="Yu X."/>
            <person name="Liu D.K."/>
            <person name="Tu X.D."/>
            <person name="Liu B."/>
            <person name="Hao Y."/>
            <person name="Liao X.Y."/>
            <person name="Jiang Y.T."/>
            <person name="Sun W.H."/>
            <person name="Chen J."/>
            <person name="Chen Y.Q."/>
            <person name="Ai Y."/>
            <person name="Zhai J.W."/>
            <person name="Wu S.S."/>
            <person name="Zhou Z."/>
            <person name="Hsiao Y.Y."/>
            <person name="Wu W.L."/>
            <person name="Chen Y.Y."/>
            <person name="Lin Y.F."/>
            <person name="Hsu J.L."/>
            <person name="Li C.Y."/>
            <person name="Wang Z.W."/>
            <person name="Zhao X."/>
            <person name="Zhong W.Y."/>
            <person name="Ma X.K."/>
            <person name="Ma L."/>
            <person name="Huang J."/>
            <person name="Chen G.Z."/>
            <person name="Huang M.Z."/>
            <person name="Huang L."/>
            <person name="Peng D.H."/>
            <person name="Luo Y.B."/>
            <person name="Zou S.Q."/>
            <person name="Chen S.P."/>
            <person name="Lan S."/>
            <person name="Tsai W.C."/>
            <person name="Van de Peer Y."/>
            <person name="Liu Z.J."/>
        </authorList>
    </citation>
    <scope>NUCLEOTIDE SEQUENCE [LARGE SCALE GENOMIC DNA]</scope>
    <source>
        <strain evidence="3">Lor288</strain>
    </source>
</reference>
<evidence type="ECO:0000256" key="2">
    <source>
        <dbReference type="SAM" id="SignalP"/>
    </source>
</evidence>
<name>A0ABR2MBE0_9ASPA</name>
<dbReference type="Proteomes" id="UP001412067">
    <property type="component" value="Unassembled WGS sequence"/>
</dbReference>
<keyword evidence="2" id="KW-0732">Signal</keyword>
<feature type="region of interest" description="Disordered" evidence="1">
    <location>
        <begin position="46"/>
        <end position="77"/>
    </location>
</feature>
<comment type="caution">
    <text evidence="3">The sequence shown here is derived from an EMBL/GenBank/DDBJ whole genome shotgun (WGS) entry which is preliminary data.</text>
</comment>